<dbReference type="PROSITE" id="PS50943">
    <property type="entry name" value="HTH_CROC1"/>
    <property type="match status" value="1"/>
</dbReference>
<evidence type="ECO:0000313" key="5">
    <source>
        <dbReference type="EMBL" id="ECS2242341.1"/>
    </source>
</evidence>
<evidence type="ECO:0000313" key="3">
    <source>
        <dbReference type="EMBL" id="EBX1654802.1"/>
    </source>
</evidence>
<reference evidence="10" key="1">
    <citation type="journal article" date="2018" name="Genome Biol.">
        <title>SKESA: strategic k-mer extension for scrupulous assemblies.</title>
        <authorList>
            <person name="Souvorov A."/>
            <person name="Agarwala R."/>
            <person name="Lipman D.J."/>
        </authorList>
    </citation>
    <scope>NUCLEOTIDE SEQUENCE</scope>
    <source>
        <strain evidence="10">11-0573</strain>
        <strain evidence="11">11-7712</strain>
        <strain evidence="12">12-0352</strain>
    </source>
</reference>
<evidence type="ECO:0000313" key="8">
    <source>
        <dbReference type="EMBL" id="ECT9249576.1"/>
    </source>
</evidence>
<evidence type="ECO:0000313" key="13">
    <source>
        <dbReference type="EMBL" id="KAA7280814.1"/>
    </source>
</evidence>
<dbReference type="RefSeq" id="WP_023233654.1">
    <property type="nucleotide sequence ID" value="NZ_CP008925.1"/>
</dbReference>
<dbReference type="AlphaFoldDB" id="A0A2T9Q7B5"/>
<dbReference type="EMBL" id="AAHNXN010000041">
    <property type="protein sequence ID" value="EBY3767377.1"/>
    <property type="molecule type" value="Genomic_DNA"/>
</dbReference>
<dbReference type="EMBL" id="AAKIXF010000008">
    <property type="protein sequence ID" value="ECS2242341.1"/>
    <property type="molecule type" value="Genomic_DNA"/>
</dbReference>
<evidence type="ECO:0000313" key="9">
    <source>
        <dbReference type="EMBL" id="ECU6929473.1"/>
    </source>
</evidence>
<feature type="domain" description="HTH cro/C1-type" evidence="1">
    <location>
        <begin position="33"/>
        <end position="90"/>
    </location>
</feature>
<dbReference type="SUPFAM" id="SSF47413">
    <property type="entry name" value="lambda repressor-like DNA-binding domains"/>
    <property type="match status" value="1"/>
</dbReference>
<dbReference type="EMBL" id="DAARSL010000053">
    <property type="protein sequence ID" value="HAE3754503.1"/>
    <property type="molecule type" value="Genomic_DNA"/>
</dbReference>
<dbReference type="InterPro" id="IPR010982">
    <property type="entry name" value="Lambda_DNA-bd_dom_sf"/>
</dbReference>
<gene>
    <name evidence="7" type="ORF">A6E75_09530</name>
    <name evidence="9" type="ORF">A8D33_10680</name>
    <name evidence="5" type="ORF">APX06_09940</name>
    <name evidence="6" type="ORF">BGP46_16895</name>
    <name evidence="2" type="ORF">C3N96_16520</name>
    <name evidence="8" type="ORF">CGD37_13665</name>
    <name evidence="4" type="ORF">D4F32_22785</name>
    <name evidence="3" type="ORF">DQ894_21670</name>
    <name evidence="13" type="ORF">E4904_18085</name>
    <name evidence="10" type="ORF">G3454_003088</name>
    <name evidence="11" type="ORF">G4A16_004358</name>
    <name evidence="12" type="ORF">G4Y54_004244</name>
</gene>
<dbReference type="Gene3D" id="1.10.260.40">
    <property type="entry name" value="lambda repressor-like DNA-binding domains"/>
    <property type="match status" value="1"/>
</dbReference>
<reference evidence="5" key="2">
    <citation type="submission" date="2018-07" db="EMBL/GenBank/DDBJ databases">
        <authorList>
            <consortium name="NARMS: The National Antimicrobial Resistance Monitoring System"/>
        </authorList>
    </citation>
    <scope>NUCLEOTIDE SEQUENCE</scope>
    <source>
        <strain evidence="5">FSIS1503023</strain>
        <strain evidence="7">FSIS1606185</strain>
        <strain evidence="6">FSIS1607449</strain>
        <strain evidence="8">FSIS1702211</strain>
    </source>
</reference>
<evidence type="ECO:0000313" key="4">
    <source>
        <dbReference type="EMBL" id="EBY3767377.1"/>
    </source>
</evidence>
<name>A0A2T9Q7B5_SALET</name>
<proteinExistence type="predicted"/>
<dbReference type="Pfam" id="PF01381">
    <property type="entry name" value="HTH_3"/>
    <property type="match status" value="1"/>
</dbReference>
<dbReference type="CDD" id="cd00093">
    <property type="entry name" value="HTH_XRE"/>
    <property type="match status" value="1"/>
</dbReference>
<dbReference type="InterPro" id="IPR001387">
    <property type="entry name" value="Cro/C1-type_HTH"/>
</dbReference>
<reference evidence="13 14" key="6">
    <citation type="journal article" date="2019" name="Proc. Natl. Acad. Sci. U.S.A.">
        <title>Microbiome composition shapes rapid genomic adaptation of Drosophila melanogaster.</title>
        <authorList>
            <person name="Rudman S.M."/>
            <person name="Greenblum S."/>
            <person name="Hughes R.C."/>
            <person name="Rajpurohit S."/>
            <person name="Kiratli O."/>
            <person name="Lowder D.B."/>
            <person name="Lemmon S.G."/>
            <person name="Petrov D.A."/>
            <person name="Chaston J.M."/>
            <person name="Schmidt P."/>
        </authorList>
    </citation>
    <scope>NUCLEOTIDE SEQUENCE [LARGE SCALE GENOMIC DNA]</scope>
    <source>
        <strain evidence="13 14">ME2L-19-234</strain>
    </source>
</reference>
<organism evidence="10">
    <name type="scientific">Salmonella enterica subsp. enterica serovar Cerro</name>
    <dbReference type="NCBI Taxonomy" id="340188"/>
    <lineage>
        <taxon>Bacteria</taxon>
        <taxon>Pseudomonadati</taxon>
        <taxon>Pseudomonadota</taxon>
        <taxon>Gammaproteobacteria</taxon>
        <taxon>Enterobacterales</taxon>
        <taxon>Enterobacteriaceae</taxon>
        <taxon>Salmonella</taxon>
    </lineage>
</organism>
<dbReference type="EMBL" id="AAHKKG010000034">
    <property type="protein sequence ID" value="EBX1654802.1"/>
    <property type="molecule type" value="Genomic_DNA"/>
</dbReference>
<evidence type="ECO:0000313" key="2">
    <source>
        <dbReference type="EMBL" id="EBW1954440.1"/>
    </source>
</evidence>
<reference evidence="9" key="3">
    <citation type="submission" date="2018-07" db="EMBL/GenBank/DDBJ databases">
        <authorList>
            <consortium name="PulseNet: The National Subtyping Network for Foodborne Disease Surveillance"/>
            <person name="Tarr C.L."/>
            <person name="Trees E."/>
            <person name="Katz L.S."/>
            <person name="Carleton-Romer H.A."/>
            <person name="Stroika S."/>
            <person name="Kucerova Z."/>
            <person name="Roache K.F."/>
            <person name="Sabol A.L."/>
            <person name="Besser J."/>
            <person name="Gerner-Smidt P."/>
        </authorList>
    </citation>
    <scope>NUCLEOTIDE SEQUENCE</scope>
    <source>
        <strain evidence="9">PNUSAS002073</strain>
    </source>
</reference>
<evidence type="ECO:0000313" key="10">
    <source>
        <dbReference type="EMBL" id="HAE3195916.1"/>
    </source>
</evidence>
<dbReference type="GO" id="GO:0003677">
    <property type="term" value="F:DNA binding"/>
    <property type="evidence" value="ECO:0007669"/>
    <property type="project" value="InterPro"/>
</dbReference>
<comment type="caution">
    <text evidence="10">The sequence shown here is derived from an EMBL/GenBank/DDBJ whole genome shotgun (WGS) entry which is preliminary data.</text>
</comment>
<evidence type="ECO:0000313" key="14">
    <source>
        <dbReference type="Proteomes" id="UP000323452"/>
    </source>
</evidence>
<protein>
    <submittedName>
        <fullName evidence="10">Helix-turn-helix transcriptional regulator</fullName>
    </submittedName>
    <submittedName>
        <fullName evidence="2">XRE family transcriptional regulator</fullName>
    </submittedName>
</protein>
<dbReference type="EMBL" id="DAATOQ010000044">
    <property type="protein sequence ID" value="HAE8897689.1"/>
    <property type="molecule type" value="Genomic_DNA"/>
</dbReference>
<evidence type="ECO:0000313" key="6">
    <source>
        <dbReference type="EMBL" id="ECS5570822.1"/>
    </source>
</evidence>
<evidence type="ECO:0000313" key="11">
    <source>
        <dbReference type="EMBL" id="HAE3754503.1"/>
    </source>
</evidence>
<dbReference type="Proteomes" id="UP000323452">
    <property type="component" value="Unassembled WGS sequence"/>
</dbReference>
<dbReference type="EMBL" id="SRAQ01000013">
    <property type="protein sequence ID" value="KAA7280814.1"/>
    <property type="molecule type" value="Genomic_DNA"/>
</dbReference>
<evidence type="ECO:0000259" key="1">
    <source>
        <dbReference type="PROSITE" id="PS50943"/>
    </source>
</evidence>
<dbReference type="Proteomes" id="UP000839902">
    <property type="component" value="Unassembled WGS sequence"/>
</dbReference>
<dbReference type="SMART" id="SM00530">
    <property type="entry name" value="HTH_XRE"/>
    <property type="match status" value="1"/>
</dbReference>
<dbReference type="EMBL" id="AAHHQO010000016">
    <property type="protein sequence ID" value="EBW1954440.1"/>
    <property type="molecule type" value="Genomic_DNA"/>
</dbReference>
<sequence>MGRTLEQLIADEKPEVVSKAQAMATDILLNIHLAELREKAQKTQVEMAQALGIKQPTIAVMEKSGRDLKLSTLKRYVEATGGKLRLDVELPDGSHYGFVL</sequence>
<dbReference type="EMBL" id="AAKOHZ010000015">
    <property type="protein sequence ID" value="ECT9249576.1"/>
    <property type="molecule type" value="Genomic_DNA"/>
</dbReference>
<evidence type="ECO:0000313" key="12">
    <source>
        <dbReference type="EMBL" id="HAE8897689.1"/>
    </source>
</evidence>
<dbReference type="EMBL" id="AAKNKP010000007">
    <property type="protein sequence ID" value="ECT6424728.1"/>
    <property type="molecule type" value="Genomic_DNA"/>
</dbReference>
<dbReference type="EMBL" id="AAKQSY010000008">
    <property type="protein sequence ID" value="ECU6929473.1"/>
    <property type="molecule type" value="Genomic_DNA"/>
</dbReference>
<reference evidence="10" key="4">
    <citation type="submission" date="2018-07" db="EMBL/GenBank/DDBJ databases">
        <authorList>
            <consortium name="NCBI Pathogen Detection Project"/>
        </authorList>
    </citation>
    <scope>NUCLEOTIDE SEQUENCE</scope>
    <source>
        <strain evidence="10">11-0573</strain>
        <strain evidence="11">11-7712</strain>
        <strain evidence="12">12-0352</strain>
    </source>
</reference>
<evidence type="ECO:0000313" key="7">
    <source>
        <dbReference type="EMBL" id="ECT6424728.1"/>
    </source>
</evidence>
<accession>A0A2T9Q7B5</accession>
<reference evidence="4" key="5">
    <citation type="submission" date="2018-09" db="EMBL/GenBank/DDBJ databases">
        <authorList>
            <person name="Ashton P.M."/>
            <person name="Dallman T."/>
            <person name="Nair S."/>
            <person name="De Pinna E."/>
            <person name="Peters T."/>
            <person name="Grant K."/>
        </authorList>
    </citation>
    <scope>NUCLEOTIDE SEQUENCE</scope>
    <source>
        <strain evidence="2">449466</strain>
        <strain evidence="3">532482</strain>
        <strain evidence="4">579255</strain>
    </source>
</reference>
<dbReference type="EMBL" id="AAKJYZ010000015">
    <property type="protein sequence ID" value="ECS5570822.1"/>
    <property type="molecule type" value="Genomic_DNA"/>
</dbReference>
<reference evidence="13" key="7">
    <citation type="submission" date="2019-03" db="EMBL/GenBank/DDBJ databases">
        <authorList>
            <person name="Levent G."/>
            <person name="Schlochtermeier A."/>
            <person name="Ives S.E."/>
            <person name="Norman K.N."/>
            <person name="Lawhon S.D."/>
            <person name="Loneragan G.H."/>
            <person name="Anderson R.C."/>
            <person name="Scott H.M."/>
        </authorList>
    </citation>
    <scope>NUCLEOTIDE SEQUENCE</scope>
    <source>
        <strain evidence="13">ME2L-19-234</strain>
    </source>
</reference>
<dbReference type="EMBL" id="DAAROJ010000015">
    <property type="protein sequence ID" value="HAE3195916.1"/>
    <property type="molecule type" value="Genomic_DNA"/>
</dbReference>